<comment type="caution">
    <text evidence="8">The sequence shown here is derived from an EMBL/GenBank/DDBJ whole genome shotgun (WGS) entry which is preliminary data.</text>
</comment>
<feature type="domain" description="BPL/LPL catalytic" evidence="7">
    <location>
        <begin position="27"/>
        <end position="217"/>
    </location>
</feature>
<dbReference type="Gene3D" id="3.30.930.10">
    <property type="entry name" value="Bira Bifunctional Protein, Domain 2"/>
    <property type="match status" value="1"/>
</dbReference>
<gene>
    <name evidence="8" type="ORF">GCM10011499_22900</name>
</gene>
<evidence type="ECO:0000256" key="2">
    <source>
        <dbReference type="ARBA" id="ARBA00022741"/>
    </source>
</evidence>
<reference evidence="8 9" key="1">
    <citation type="journal article" date="2014" name="Int. J. Syst. Evol. Microbiol.">
        <title>Complete genome sequence of Corynebacterium casei LMG S-19264T (=DSM 44701T), isolated from a smear-ripened cheese.</title>
        <authorList>
            <consortium name="US DOE Joint Genome Institute (JGI-PGF)"/>
            <person name="Walter F."/>
            <person name="Albersmeier A."/>
            <person name="Kalinowski J."/>
            <person name="Ruckert C."/>
        </authorList>
    </citation>
    <scope>NUCLEOTIDE SEQUENCE [LARGE SCALE GENOMIC DNA]</scope>
    <source>
        <strain evidence="8 9">CGMCC 1.15896</strain>
    </source>
</reference>
<dbReference type="CDD" id="cd16442">
    <property type="entry name" value="BPL"/>
    <property type="match status" value="1"/>
</dbReference>
<evidence type="ECO:0000256" key="6">
    <source>
        <dbReference type="ARBA" id="ARBA00047846"/>
    </source>
</evidence>
<protein>
    <recommendedName>
        <fullName evidence="5">biotin--[biotin carboxyl-carrier protein] ligase</fullName>
        <ecNumber evidence="5">6.3.4.15</ecNumber>
    </recommendedName>
</protein>
<dbReference type="Pfam" id="PF02237">
    <property type="entry name" value="BPL_C"/>
    <property type="match status" value="1"/>
</dbReference>
<dbReference type="SUPFAM" id="SSF50037">
    <property type="entry name" value="C-terminal domain of transcriptional repressors"/>
    <property type="match status" value="1"/>
</dbReference>
<accession>A0A916RDU1</accession>
<evidence type="ECO:0000256" key="4">
    <source>
        <dbReference type="ARBA" id="ARBA00023267"/>
    </source>
</evidence>
<evidence type="ECO:0000313" key="8">
    <source>
        <dbReference type="EMBL" id="GGA52262.1"/>
    </source>
</evidence>
<dbReference type="GO" id="GO:0005737">
    <property type="term" value="C:cytoplasm"/>
    <property type="evidence" value="ECO:0007669"/>
    <property type="project" value="TreeGrafter"/>
</dbReference>
<evidence type="ECO:0000256" key="5">
    <source>
        <dbReference type="ARBA" id="ARBA00024227"/>
    </source>
</evidence>
<dbReference type="SUPFAM" id="SSF55681">
    <property type="entry name" value="Class II aaRS and biotin synthetases"/>
    <property type="match status" value="1"/>
</dbReference>
<sequence length="289" mass="30387">MLITLREAFSNVVAFPLGPNASKAGYRVIGFDSIGSTNAEAMKAAAAGDAPNIWYVALQQTEGRGRRGRQWESPYGNLAASLMIAPEAEAHHLATLGFVAGVALNRALNQLVPQMRTRSGLDGADGVSQEGPVRIALKWPNDILADGAKLAGILLEVQPRFDGSKAIVIGFGVNVVAAPAGLPYPATALSAFNGALDAQAVFEALAEHWVECYALWNNGAGTREILAGWREFATGIGTEVAVKRNSDVIRGVFETIDDAGRLIVRDAEGHRTAIAAGDVHFGTTASLKA</sequence>
<dbReference type="GO" id="GO:0005524">
    <property type="term" value="F:ATP binding"/>
    <property type="evidence" value="ECO:0007669"/>
    <property type="project" value="UniProtKB-KW"/>
</dbReference>
<dbReference type="InterPro" id="IPR045864">
    <property type="entry name" value="aa-tRNA-synth_II/BPL/LPL"/>
</dbReference>
<comment type="catalytic activity">
    <reaction evidence="6">
        <text>biotin + L-lysyl-[protein] + ATP = N(6)-biotinyl-L-lysyl-[protein] + AMP + diphosphate + H(+)</text>
        <dbReference type="Rhea" id="RHEA:11756"/>
        <dbReference type="Rhea" id="RHEA-COMP:9752"/>
        <dbReference type="Rhea" id="RHEA-COMP:10505"/>
        <dbReference type="ChEBI" id="CHEBI:15378"/>
        <dbReference type="ChEBI" id="CHEBI:29969"/>
        <dbReference type="ChEBI" id="CHEBI:30616"/>
        <dbReference type="ChEBI" id="CHEBI:33019"/>
        <dbReference type="ChEBI" id="CHEBI:57586"/>
        <dbReference type="ChEBI" id="CHEBI:83144"/>
        <dbReference type="ChEBI" id="CHEBI:456215"/>
        <dbReference type="EC" id="6.3.4.15"/>
    </reaction>
</comment>
<dbReference type="EMBL" id="BMKB01000003">
    <property type="protein sequence ID" value="GGA52262.1"/>
    <property type="molecule type" value="Genomic_DNA"/>
</dbReference>
<name>A0A916RDU1_9HYPH</name>
<dbReference type="PROSITE" id="PS51733">
    <property type="entry name" value="BPL_LPL_CATALYTIC"/>
    <property type="match status" value="1"/>
</dbReference>
<evidence type="ECO:0000256" key="3">
    <source>
        <dbReference type="ARBA" id="ARBA00022840"/>
    </source>
</evidence>
<dbReference type="InterPro" id="IPR004143">
    <property type="entry name" value="BPL_LPL_catalytic"/>
</dbReference>
<evidence type="ECO:0000256" key="1">
    <source>
        <dbReference type="ARBA" id="ARBA00022598"/>
    </source>
</evidence>
<keyword evidence="2" id="KW-0547">Nucleotide-binding</keyword>
<dbReference type="Proteomes" id="UP000596977">
    <property type="component" value="Unassembled WGS sequence"/>
</dbReference>
<dbReference type="Pfam" id="PF03099">
    <property type="entry name" value="BPL_LplA_LipB"/>
    <property type="match status" value="1"/>
</dbReference>
<dbReference type="AlphaFoldDB" id="A0A916RDU1"/>
<keyword evidence="3" id="KW-0067">ATP-binding</keyword>
<keyword evidence="1 8" id="KW-0436">Ligase</keyword>
<evidence type="ECO:0000313" key="9">
    <source>
        <dbReference type="Proteomes" id="UP000596977"/>
    </source>
</evidence>
<dbReference type="InterPro" id="IPR004408">
    <property type="entry name" value="Biotin_CoA_COase_ligase"/>
</dbReference>
<dbReference type="PANTHER" id="PTHR12835">
    <property type="entry name" value="BIOTIN PROTEIN LIGASE"/>
    <property type="match status" value="1"/>
</dbReference>
<proteinExistence type="predicted"/>
<keyword evidence="4" id="KW-0092">Biotin</keyword>
<dbReference type="InterPro" id="IPR003142">
    <property type="entry name" value="BPL_C"/>
</dbReference>
<dbReference type="Gene3D" id="2.30.30.100">
    <property type="match status" value="1"/>
</dbReference>
<evidence type="ECO:0000259" key="7">
    <source>
        <dbReference type="PROSITE" id="PS51733"/>
    </source>
</evidence>
<organism evidence="8 9">
    <name type="scientific">Pelagibacterium lentulum</name>
    <dbReference type="NCBI Taxonomy" id="2029865"/>
    <lineage>
        <taxon>Bacteria</taxon>
        <taxon>Pseudomonadati</taxon>
        <taxon>Pseudomonadota</taxon>
        <taxon>Alphaproteobacteria</taxon>
        <taxon>Hyphomicrobiales</taxon>
        <taxon>Devosiaceae</taxon>
        <taxon>Pelagibacterium</taxon>
    </lineage>
</organism>
<dbReference type="EC" id="6.3.4.15" evidence="5"/>
<dbReference type="GO" id="GO:0004077">
    <property type="term" value="F:biotin--[biotin carboxyl-carrier protein] ligase activity"/>
    <property type="evidence" value="ECO:0007669"/>
    <property type="project" value="UniProtKB-EC"/>
</dbReference>
<keyword evidence="9" id="KW-1185">Reference proteome</keyword>
<dbReference type="PANTHER" id="PTHR12835:SF5">
    <property type="entry name" value="BIOTIN--PROTEIN LIGASE"/>
    <property type="match status" value="1"/>
</dbReference>
<dbReference type="InterPro" id="IPR008988">
    <property type="entry name" value="Transcriptional_repressor_C"/>
</dbReference>